<feature type="transmembrane region" description="Helical" evidence="14">
    <location>
        <begin position="32"/>
        <end position="54"/>
    </location>
</feature>
<keyword evidence="8 14" id="KW-0406">Ion transport</keyword>
<dbReference type="Proteomes" id="UP001597104">
    <property type="component" value="Unassembled WGS sequence"/>
</dbReference>
<feature type="transmembrane region" description="Helical" evidence="14">
    <location>
        <begin position="60"/>
        <end position="80"/>
    </location>
</feature>
<comment type="similarity">
    <text evidence="11 14">Belongs to the fluoride channel Fluc/FEX (TC 1.A.43) family.</text>
</comment>
<feature type="transmembrane region" description="Helical" evidence="14">
    <location>
        <begin position="92"/>
        <end position="115"/>
    </location>
</feature>
<keyword evidence="10 14" id="KW-0407">Ion channel</keyword>
<feature type="binding site" evidence="14">
    <location>
        <position position="70"/>
    </location>
    <ligand>
        <name>Na(+)</name>
        <dbReference type="ChEBI" id="CHEBI:29101"/>
        <note>structural</note>
    </ligand>
</feature>
<evidence type="ECO:0000256" key="7">
    <source>
        <dbReference type="ARBA" id="ARBA00023053"/>
    </source>
</evidence>
<keyword evidence="7 14" id="KW-0915">Sodium</keyword>
<evidence type="ECO:0000256" key="13">
    <source>
        <dbReference type="ARBA" id="ARBA00049940"/>
    </source>
</evidence>
<keyword evidence="3 14" id="KW-1003">Cell membrane</keyword>
<evidence type="ECO:0000256" key="5">
    <source>
        <dbReference type="ARBA" id="ARBA00022723"/>
    </source>
</evidence>
<evidence type="ECO:0000256" key="9">
    <source>
        <dbReference type="ARBA" id="ARBA00023136"/>
    </source>
</evidence>
<dbReference type="EMBL" id="JBHTIO010000002">
    <property type="protein sequence ID" value="MFD0896292.1"/>
    <property type="molecule type" value="Genomic_DNA"/>
</dbReference>
<organism evidence="15 16">
    <name type="scientific">Loigolactobacillus binensis</name>
    <dbReference type="NCBI Taxonomy" id="2559922"/>
    <lineage>
        <taxon>Bacteria</taxon>
        <taxon>Bacillati</taxon>
        <taxon>Bacillota</taxon>
        <taxon>Bacilli</taxon>
        <taxon>Lactobacillales</taxon>
        <taxon>Lactobacillaceae</taxon>
        <taxon>Loigolactobacillus</taxon>
    </lineage>
</organism>
<keyword evidence="9 14" id="KW-0472">Membrane</keyword>
<name>A0ABW3E7W5_9LACO</name>
<dbReference type="PANTHER" id="PTHR28259">
    <property type="entry name" value="FLUORIDE EXPORT PROTEIN 1-RELATED"/>
    <property type="match status" value="1"/>
</dbReference>
<comment type="activity regulation">
    <text evidence="14">Na(+) is not transported, but it plays an essential structural role and its presence is essential for fluoride channel function.</text>
</comment>
<dbReference type="Pfam" id="PF02537">
    <property type="entry name" value="CRCB"/>
    <property type="match status" value="1"/>
</dbReference>
<keyword evidence="6 14" id="KW-1133">Transmembrane helix</keyword>
<dbReference type="RefSeq" id="WP_137638589.1">
    <property type="nucleotide sequence ID" value="NZ_BJDN01000030.1"/>
</dbReference>
<keyword evidence="5 14" id="KW-0479">Metal-binding</keyword>
<keyword evidence="2 14" id="KW-0813">Transport</keyword>
<evidence type="ECO:0000256" key="3">
    <source>
        <dbReference type="ARBA" id="ARBA00022475"/>
    </source>
</evidence>
<evidence type="ECO:0000256" key="12">
    <source>
        <dbReference type="ARBA" id="ARBA00035585"/>
    </source>
</evidence>
<keyword evidence="16" id="KW-1185">Reference proteome</keyword>
<evidence type="ECO:0000256" key="2">
    <source>
        <dbReference type="ARBA" id="ARBA00022448"/>
    </source>
</evidence>
<comment type="function">
    <text evidence="13 14">Fluoride-specific ion channel. Important for reducing fluoride concentration in the cell, thus reducing its toxicity.</text>
</comment>
<evidence type="ECO:0000256" key="4">
    <source>
        <dbReference type="ARBA" id="ARBA00022692"/>
    </source>
</evidence>
<evidence type="ECO:0000256" key="14">
    <source>
        <dbReference type="HAMAP-Rule" id="MF_00454"/>
    </source>
</evidence>
<dbReference type="HAMAP" id="MF_00454">
    <property type="entry name" value="FluC"/>
    <property type="match status" value="1"/>
</dbReference>
<accession>A0ABW3E7W5</accession>
<dbReference type="PANTHER" id="PTHR28259:SF16">
    <property type="entry name" value="FLUORIDE-SPECIFIC ION CHANNEL FLUC 2"/>
    <property type="match status" value="1"/>
</dbReference>
<evidence type="ECO:0000256" key="6">
    <source>
        <dbReference type="ARBA" id="ARBA00022989"/>
    </source>
</evidence>
<keyword evidence="4 14" id="KW-0812">Transmembrane</keyword>
<comment type="caution">
    <text evidence="15">The sequence shown here is derived from an EMBL/GenBank/DDBJ whole genome shotgun (WGS) entry which is preliminary data.</text>
</comment>
<evidence type="ECO:0000256" key="10">
    <source>
        <dbReference type="ARBA" id="ARBA00023303"/>
    </source>
</evidence>
<dbReference type="InterPro" id="IPR003691">
    <property type="entry name" value="FluC"/>
</dbReference>
<evidence type="ECO:0000313" key="15">
    <source>
        <dbReference type="EMBL" id="MFD0896292.1"/>
    </source>
</evidence>
<proteinExistence type="inferred from homology"/>
<evidence type="ECO:0000256" key="8">
    <source>
        <dbReference type="ARBA" id="ARBA00023065"/>
    </source>
</evidence>
<evidence type="ECO:0000256" key="1">
    <source>
        <dbReference type="ARBA" id="ARBA00004651"/>
    </source>
</evidence>
<comment type="subcellular location">
    <subcellularLocation>
        <location evidence="1 14">Cell membrane</location>
        <topology evidence="1 14">Multi-pass membrane protein</topology>
    </subcellularLocation>
</comment>
<comment type="catalytic activity">
    <reaction evidence="12">
        <text>fluoride(in) = fluoride(out)</text>
        <dbReference type="Rhea" id="RHEA:76159"/>
        <dbReference type="ChEBI" id="CHEBI:17051"/>
    </reaction>
    <physiologicalReaction direction="left-to-right" evidence="12">
        <dbReference type="Rhea" id="RHEA:76160"/>
    </physiologicalReaction>
</comment>
<reference evidence="16" key="1">
    <citation type="journal article" date="2019" name="Int. J. Syst. Evol. Microbiol.">
        <title>The Global Catalogue of Microorganisms (GCM) 10K type strain sequencing project: providing services to taxonomists for standard genome sequencing and annotation.</title>
        <authorList>
            <consortium name="The Broad Institute Genomics Platform"/>
            <consortium name="The Broad Institute Genome Sequencing Center for Infectious Disease"/>
            <person name="Wu L."/>
            <person name="Ma J."/>
        </authorList>
    </citation>
    <scope>NUCLEOTIDE SEQUENCE [LARGE SCALE GENOMIC DNA]</scope>
    <source>
        <strain evidence="16">CCM 8925</strain>
    </source>
</reference>
<sequence>MTYLLVGGGAALGAILRYDVTKLIKRYVLGRFPFATLTINLLAALLLGFLASHLGTTNDFYFLLGTGVCGGFSTFSTMSYETVLLQQQRYTGLAWLYLVCSLVGGIGCALIGLSLGSLF</sequence>
<evidence type="ECO:0000256" key="11">
    <source>
        <dbReference type="ARBA" id="ARBA00035120"/>
    </source>
</evidence>
<evidence type="ECO:0000313" key="16">
    <source>
        <dbReference type="Proteomes" id="UP001597104"/>
    </source>
</evidence>
<gene>
    <name evidence="14" type="primary">fluC</name>
    <name evidence="14" type="synonym">crcB</name>
    <name evidence="15" type="ORF">ACFQZ7_00860</name>
</gene>
<protein>
    <recommendedName>
        <fullName evidence="14">Fluoride-specific ion channel FluC</fullName>
    </recommendedName>
</protein>
<feature type="binding site" evidence="14">
    <location>
        <position position="73"/>
    </location>
    <ligand>
        <name>Na(+)</name>
        <dbReference type="ChEBI" id="CHEBI:29101"/>
        <note>structural</note>
    </ligand>
</feature>